<keyword evidence="6" id="KW-1133">Transmembrane helix</keyword>
<dbReference type="STRING" id="888746.HMPREF9180_0815"/>
<dbReference type="OrthoDB" id="2218359at2"/>
<comment type="caution">
    <text evidence="8">The sequence shown here is derived from an EMBL/GenBank/DDBJ whole genome shotgun (WGS) entry which is preliminary data.</text>
</comment>
<evidence type="ECO:0000256" key="3">
    <source>
        <dbReference type="ARBA" id="ARBA00022729"/>
    </source>
</evidence>
<evidence type="ECO:0000256" key="5">
    <source>
        <dbReference type="SAM" id="MobiDB-lite"/>
    </source>
</evidence>
<evidence type="ECO:0000256" key="4">
    <source>
        <dbReference type="ARBA" id="ARBA00023088"/>
    </source>
</evidence>
<evidence type="ECO:0000256" key="1">
    <source>
        <dbReference type="ARBA" id="ARBA00022512"/>
    </source>
</evidence>
<dbReference type="AlphaFoldDB" id="E8KBG0"/>
<keyword evidence="4" id="KW-0572">Peptidoglycan-anchor</keyword>
<dbReference type="EMBL" id="AEVF01000009">
    <property type="protein sequence ID" value="EFX40584.1"/>
    <property type="molecule type" value="Genomic_DNA"/>
</dbReference>
<keyword evidence="3" id="KW-0732">Signal</keyword>
<evidence type="ECO:0000313" key="8">
    <source>
        <dbReference type="EMBL" id="EFX40584.1"/>
    </source>
</evidence>
<keyword evidence="2" id="KW-0964">Secreted</keyword>
<dbReference type="Proteomes" id="UP000010304">
    <property type="component" value="Unassembled WGS sequence"/>
</dbReference>
<feature type="compositionally biased region" description="Low complexity" evidence="5">
    <location>
        <begin position="43"/>
        <end position="55"/>
    </location>
</feature>
<dbReference type="eggNOG" id="ENOG5033GUG">
    <property type="taxonomic scope" value="Bacteria"/>
</dbReference>
<organism evidence="8 9">
    <name type="scientific">Streptococcus peroris ATCC 700780</name>
    <dbReference type="NCBI Taxonomy" id="888746"/>
    <lineage>
        <taxon>Bacteria</taxon>
        <taxon>Bacillati</taxon>
        <taxon>Bacillota</taxon>
        <taxon>Bacilli</taxon>
        <taxon>Lactobacillales</taxon>
        <taxon>Streptococcaceae</taxon>
        <taxon>Streptococcus</taxon>
    </lineage>
</organism>
<dbReference type="HOGENOM" id="CLU_494239_0_0_9"/>
<dbReference type="NCBIfam" id="TIGR01167">
    <property type="entry name" value="LPXTG_anchor"/>
    <property type="match status" value="1"/>
</dbReference>
<name>E8KBG0_9STRE</name>
<feature type="transmembrane region" description="Helical" evidence="6">
    <location>
        <begin position="559"/>
        <end position="576"/>
    </location>
</feature>
<protein>
    <submittedName>
        <fullName evidence="8">LPXTG-motif cell wall anchor domain protein</fullName>
    </submittedName>
</protein>
<evidence type="ECO:0000313" key="9">
    <source>
        <dbReference type="Proteomes" id="UP000010304"/>
    </source>
</evidence>
<dbReference type="RefSeq" id="WP_006145578.1">
    <property type="nucleotide sequence ID" value="NZ_GL732463.1"/>
</dbReference>
<reference evidence="8 9" key="1">
    <citation type="submission" date="2010-12" db="EMBL/GenBank/DDBJ databases">
        <authorList>
            <person name="Muzny D."/>
            <person name="Qin X."/>
            <person name="Deng J."/>
            <person name="Jiang H."/>
            <person name="Liu Y."/>
            <person name="Qu J."/>
            <person name="Song X.-Z."/>
            <person name="Zhang L."/>
            <person name="Thornton R."/>
            <person name="Coyle M."/>
            <person name="Francisco L."/>
            <person name="Jackson L."/>
            <person name="Javaid M."/>
            <person name="Korchina V."/>
            <person name="Kovar C."/>
            <person name="Mata R."/>
            <person name="Mathew T."/>
            <person name="Ngo R."/>
            <person name="Nguyen L."/>
            <person name="Nguyen N."/>
            <person name="Okwuonu G."/>
            <person name="Ongeri F."/>
            <person name="Pham C."/>
            <person name="Simmons D."/>
            <person name="Wilczek-Boney K."/>
            <person name="Hale W."/>
            <person name="Jakkamsetti A."/>
            <person name="Pham P."/>
            <person name="Ruth R."/>
            <person name="San Lucas F."/>
            <person name="Warren J."/>
            <person name="Zhang J."/>
            <person name="Zhao Z."/>
            <person name="Zhou C."/>
            <person name="Zhu D."/>
            <person name="Lee S."/>
            <person name="Bess C."/>
            <person name="Blankenburg K."/>
            <person name="Forbes L."/>
            <person name="Fu Q."/>
            <person name="Gubbala S."/>
            <person name="Hirani K."/>
            <person name="Jayaseelan J.C."/>
            <person name="Lara F."/>
            <person name="Munidasa M."/>
            <person name="Palculict T."/>
            <person name="Patil S."/>
            <person name="Pu L.-L."/>
            <person name="Saada N."/>
            <person name="Tang L."/>
            <person name="Weissenberger G."/>
            <person name="Zhu Y."/>
            <person name="Hemphill L."/>
            <person name="Shang Y."/>
            <person name="Youmans B."/>
            <person name="Ayvaz T."/>
            <person name="Ross M."/>
            <person name="Santibanez J."/>
            <person name="Aqrawi P."/>
            <person name="Gross S."/>
            <person name="Joshi V."/>
            <person name="Fowler G."/>
            <person name="Nazareth L."/>
            <person name="Reid J."/>
            <person name="Worley K."/>
            <person name="Petrosino J."/>
            <person name="Highlander S."/>
            <person name="Gibbs R."/>
        </authorList>
    </citation>
    <scope>NUCLEOTIDE SEQUENCE [LARGE SCALE GENOMIC DNA]</scope>
    <source>
        <strain evidence="8 9">ATCC 700780</strain>
    </source>
</reference>
<keyword evidence="6" id="KW-0812">Transmembrane</keyword>
<evidence type="ECO:0000259" key="7">
    <source>
        <dbReference type="PROSITE" id="PS50847"/>
    </source>
</evidence>
<gene>
    <name evidence="8" type="ORF">HMPREF9180_0815</name>
</gene>
<keyword evidence="9" id="KW-1185">Reference proteome</keyword>
<feature type="compositionally biased region" description="Low complexity" evidence="5">
    <location>
        <begin position="69"/>
        <end position="90"/>
    </location>
</feature>
<dbReference type="InterPro" id="IPR019931">
    <property type="entry name" value="LPXTG_anchor"/>
</dbReference>
<keyword evidence="1" id="KW-0134">Cell wall</keyword>
<keyword evidence="6" id="KW-0472">Membrane</keyword>
<sequence>MKKLTKLGVASFSIFVLNVYSQTIVKADENVNTSTPVALASSAGQANSSSSSTSSVNAQQDGNSTVASNVTPTTEEATSTSNTANTSVSENGRESNTRAVTPKNGNIIDEGGYVNVEGQPAFSSEDGKNVTYSYTVAYQAMHSSDHGQSVSDLAIRIPNLPNAKVDFTLVGTRDAKESPISVNVPMKLINFDDENRLYPTVIPRAEELEAGKIPFIVGFKGYGAYGGVDESKITSYSIFTVFSKSQAVRVNVTLPLEEAKKIKYLPIDTRMDWKSSQEGGGSYEEGSQNLQDYKNHQVGVYNENGEFSYGGLENPSLIDDSYVQNGHLIRSVSNPSTYITPNNGDWTRIPHDININPETFFNYVKTFNLKYNPVVSYYASEFEDMADQDVSAFYQGNVLVDYVIKDSSQSIKSTYTDTPLTSIYGMDGALKTYDISKNNKERPEFIIFNGQTYHLVGVSTTSAPEYGLMKEGTTQVVYEYVKEELSTVTPAPTFIPPVIPAQKPVQSSQNEDIKVNSIEEQSSNHKEISKPQLDQDLANQSEVSPEQGQLPNTGNSNTPFFSFLGSLVGIFGFALLKKRKSER</sequence>
<proteinExistence type="predicted"/>
<accession>E8KBG0</accession>
<evidence type="ECO:0000256" key="2">
    <source>
        <dbReference type="ARBA" id="ARBA00022525"/>
    </source>
</evidence>
<evidence type="ECO:0000256" key="6">
    <source>
        <dbReference type="SAM" id="Phobius"/>
    </source>
</evidence>
<feature type="region of interest" description="Disordered" evidence="5">
    <location>
        <begin position="43"/>
        <end position="112"/>
    </location>
</feature>
<dbReference type="Pfam" id="PF00746">
    <property type="entry name" value="Gram_pos_anchor"/>
    <property type="match status" value="1"/>
</dbReference>
<feature type="domain" description="Gram-positive cocci surface proteins LPxTG" evidence="7">
    <location>
        <begin position="550"/>
        <end position="583"/>
    </location>
</feature>
<dbReference type="PROSITE" id="PS50847">
    <property type="entry name" value="GRAM_POS_ANCHORING"/>
    <property type="match status" value="1"/>
</dbReference>
<feature type="compositionally biased region" description="Polar residues" evidence="5">
    <location>
        <begin position="56"/>
        <end position="68"/>
    </location>
</feature>